<accession>R9GMU7</accession>
<reference evidence="3 4" key="1">
    <citation type="journal article" date="2013" name="Genome Announc.">
        <title>Draft Genome Sequence of Arcticibacter svalbardensis Strain MN12-7T, a Member of the Family Sphingobacteriaceae Isolated from an Arctic Soil Sample.</title>
        <authorList>
            <person name="Shivaji S."/>
            <person name="Ara S."/>
            <person name="Prasad S."/>
            <person name="Manasa B.P."/>
            <person name="Begum Z."/>
            <person name="Singh A."/>
            <person name="Kumar Pinnaka A."/>
        </authorList>
    </citation>
    <scope>NUCLEOTIDE SEQUENCE [LARGE SCALE GENOMIC DNA]</scope>
    <source>
        <strain evidence="3 4">MN12-7</strain>
    </source>
</reference>
<dbReference type="PANTHER" id="PTHR30273:SF2">
    <property type="entry name" value="PROTEIN FECR"/>
    <property type="match status" value="1"/>
</dbReference>
<organism evidence="3 4">
    <name type="scientific">Arcticibacter svalbardensis MN12-7</name>
    <dbReference type="NCBI Taxonomy" id="1150600"/>
    <lineage>
        <taxon>Bacteria</taxon>
        <taxon>Pseudomonadati</taxon>
        <taxon>Bacteroidota</taxon>
        <taxon>Sphingobacteriia</taxon>
        <taxon>Sphingobacteriales</taxon>
        <taxon>Sphingobacteriaceae</taxon>
        <taxon>Arcticibacter</taxon>
    </lineage>
</organism>
<dbReference type="InterPro" id="IPR012373">
    <property type="entry name" value="Ferrdict_sens_TM"/>
</dbReference>
<keyword evidence="1" id="KW-0472">Membrane</keyword>
<dbReference type="Gene3D" id="2.60.120.1440">
    <property type="match status" value="1"/>
</dbReference>
<gene>
    <name evidence="3" type="ORF">ADIARSV_3788</name>
</gene>
<dbReference type="AlphaFoldDB" id="R9GMU7"/>
<protein>
    <submittedName>
        <fullName evidence="3">Anti-FecI sigma factor, FecR</fullName>
    </submittedName>
</protein>
<feature type="transmembrane region" description="Helical" evidence="1">
    <location>
        <begin position="80"/>
        <end position="98"/>
    </location>
</feature>
<dbReference type="eggNOG" id="COG3712">
    <property type="taxonomic scope" value="Bacteria"/>
</dbReference>
<dbReference type="GO" id="GO:0016989">
    <property type="term" value="F:sigma factor antagonist activity"/>
    <property type="evidence" value="ECO:0007669"/>
    <property type="project" value="TreeGrafter"/>
</dbReference>
<evidence type="ECO:0000256" key="1">
    <source>
        <dbReference type="SAM" id="Phobius"/>
    </source>
</evidence>
<dbReference type="Pfam" id="PF04773">
    <property type="entry name" value="FecR"/>
    <property type="match status" value="1"/>
</dbReference>
<evidence type="ECO:0000313" key="3">
    <source>
        <dbReference type="EMBL" id="EOR93053.1"/>
    </source>
</evidence>
<evidence type="ECO:0000313" key="4">
    <source>
        <dbReference type="Proteomes" id="UP000014174"/>
    </source>
</evidence>
<keyword evidence="1" id="KW-0812">Transmembrane</keyword>
<dbReference type="Proteomes" id="UP000014174">
    <property type="component" value="Unassembled WGS sequence"/>
</dbReference>
<keyword evidence="1" id="KW-1133">Transmembrane helix</keyword>
<dbReference type="RefSeq" id="WP_016197013.1">
    <property type="nucleotide sequence ID" value="NZ_AQPN01000133.1"/>
</dbReference>
<evidence type="ECO:0000259" key="2">
    <source>
        <dbReference type="Pfam" id="PF04773"/>
    </source>
</evidence>
<dbReference type="STRING" id="1150600.ADIARSV_3788"/>
<proteinExistence type="predicted"/>
<sequence>MEKLKDRLKKILNAEHFTLEDRDWLLKYLNSATDFHLFTDHLDVDDEKIEPLPRETSINILAAIKSKIDTRERRRSREKMIAISIAASFVFVLASWHFNFLNVLMPSTSYYSTVTNAGEIKKINLVDGTRIVLSPNSKVVSPNHFNGNSREVTLIGDANFEINDSFTQPFIIHSSKVNAKETGRNFSIRVNRNQQSIQVSITQESVDESGILRLEHRERPLLNKVDLISVEELSKGASASDKHEYDIFNIYNSYMLRNAFDSQEKVNNNALVEHDRNVIHKKLQSKPDIILLTTPDKHHNRLTS</sequence>
<dbReference type="EMBL" id="AQPN01000133">
    <property type="protein sequence ID" value="EOR93053.1"/>
    <property type="molecule type" value="Genomic_DNA"/>
</dbReference>
<dbReference type="PANTHER" id="PTHR30273">
    <property type="entry name" value="PERIPLASMIC SIGNAL SENSOR AND SIGMA FACTOR ACTIVATOR FECR-RELATED"/>
    <property type="match status" value="1"/>
</dbReference>
<comment type="caution">
    <text evidence="3">The sequence shown here is derived from an EMBL/GenBank/DDBJ whole genome shotgun (WGS) entry which is preliminary data.</text>
</comment>
<feature type="domain" description="FecR protein" evidence="2">
    <location>
        <begin position="114"/>
        <end position="206"/>
    </location>
</feature>
<name>R9GMU7_9SPHI</name>
<keyword evidence="4" id="KW-1185">Reference proteome</keyword>
<dbReference type="InterPro" id="IPR006860">
    <property type="entry name" value="FecR"/>
</dbReference>
<dbReference type="OrthoDB" id="645173at2"/>